<keyword evidence="2" id="KW-1185">Reference proteome</keyword>
<accession>A0A4Y2WEZ4</accession>
<reference evidence="1 2" key="1">
    <citation type="journal article" date="2019" name="Sci. Rep.">
        <title>Orb-weaving spider Araneus ventricosus genome elucidates the spidroin gene catalogue.</title>
        <authorList>
            <person name="Kono N."/>
            <person name="Nakamura H."/>
            <person name="Ohtoshi R."/>
            <person name="Moran D.A.P."/>
            <person name="Shinohara A."/>
            <person name="Yoshida Y."/>
            <person name="Fujiwara M."/>
            <person name="Mori M."/>
            <person name="Tomita M."/>
            <person name="Arakawa K."/>
        </authorList>
    </citation>
    <scope>NUCLEOTIDE SEQUENCE [LARGE SCALE GENOMIC DNA]</scope>
</reference>
<evidence type="ECO:0000313" key="1">
    <source>
        <dbReference type="EMBL" id="GBO36223.1"/>
    </source>
</evidence>
<dbReference type="EMBL" id="BGPR01060353">
    <property type="protein sequence ID" value="GBO36223.1"/>
    <property type="molecule type" value="Genomic_DNA"/>
</dbReference>
<dbReference type="Proteomes" id="UP000499080">
    <property type="component" value="Unassembled WGS sequence"/>
</dbReference>
<comment type="caution">
    <text evidence="1">The sequence shown here is derived from an EMBL/GenBank/DDBJ whole genome shotgun (WGS) entry which is preliminary data.</text>
</comment>
<protein>
    <submittedName>
        <fullName evidence="1">Uncharacterized protein</fullName>
    </submittedName>
</protein>
<dbReference type="AlphaFoldDB" id="A0A4Y2WEZ4"/>
<name>A0A4Y2WEZ4_ARAVE</name>
<evidence type="ECO:0000313" key="2">
    <source>
        <dbReference type="Proteomes" id="UP000499080"/>
    </source>
</evidence>
<organism evidence="1 2">
    <name type="scientific">Araneus ventricosus</name>
    <name type="common">Orbweaver spider</name>
    <name type="synonym">Epeira ventricosa</name>
    <dbReference type="NCBI Taxonomy" id="182803"/>
    <lineage>
        <taxon>Eukaryota</taxon>
        <taxon>Metazoa</taxon>
        <taxon>Ecdysozoa</taxon>
        <taxon>Arthropoda</taxon>
        <taxon>Chelicerata</taxon>
        <taxon>Arachnida</taxon>
        <taxon>Araneae</taxon>
        <taxon>Araneomorphae</taxon>
        <taxon>Entelegynae</taxon>
        <taxon>Araneoidea</taxon>
        <taxon>Araneidae</taxon>
        <taxon>Araneus</taxon>
    </lineage>
</organism>
<gene>
    <name evidence="1" type="ORF">AVEN_21866_1</name>
</gene>
<proteinExistence type="predicted"/>
<sequence length="177" mass="19859">MVELRGKQDERKLACVILISAVNCIKICAQGKIPKYLFKSFHSAPKRHSHLAISWTCERKNKEDALAGLPIKSVETSNSVNSSPRVQTRMSKTRSSSHLDSNFSLLEACHNFVMTRVQACHKFVMTRVQACGKLSKASKSPWDELAASLHCKLIANYSKNRVRTQPGIELATYRLIT</sequence>